<gene>
    <name evidence="2" type="ORF">FKW44_022169</name>
</gene>
<evidence type="ECO:0000313" key="3">
    <source>
        <dbReference type="Proteomes" id="UP000595437"/>
    </source>
</evidence>
<evidence type="ECO:0000256" key="1">
    <source>
        <dbReference type="SAM" id="MobiDB-lite"/>
    </source>
</evidence>
<dbReference type="EMBL" id="CP045905">
    <property type="protein sequence ID" value="QQP36925.1"/>
    <property type="molecule type" value="Genomic_DNA"/>
</dbReference>
<proteinExistence type="predicted"/>
<feature type="compositionally biased region" description="Polar residues" evidence="1">
    <location>
        <begin position="413"/>
        <end position="431"/>
    </location>
</feature>
<sequence length="781" mass="86985">MSTKRKELRSILFEFPLGDEESIGLVSTCNVVLRHGERIPRVEKTSSLGRYVEIGDEVECKVTPNSPEFGKSVYVEEDESRIRPEWTAEKAYLLSPARKRHRNTNETPEPSDLRTLLQCRKKSKEGGTTLKQVPMEEEEGIPGGGEELHRARLSIIKSPVEITDLSYYLHKGDEFSVEINDLMGSLTIKRAWYNGIGGGENRTLREEILESPRTPGKCNAMRSWLLSRGLSFNDFKDWINGKTPIKLYFPFMSTCYSGVLERIVKEESHLGDGGMYEGEIAVFEKSDFYIEGVRVGKSADLRLLLRPGNRVNIQVLEMTNGDKKHYKYMTIEKDIFLCGQLCYIGESAPKDPKKSPNESKELNSYLRNIGLTLNEFYNNRDGCTSTVAPKIKDPQLIPLPQWLLRLFNRSMAPSTSSKHSQTTSPWKSTPESCLPFPNHPHGSHAASDLLQGPEDISNAMTLSKTFTQALLKKIGSKMHGKMVAKYGAMVGPSLKEQESQLEALSNSSKLMKKVQMEILLDSQKEKTIVTPPPSVPKGPKRDMKKILESYAASSSSKTGGGGGNNESSSKRLNPLETLLDYIKRNKTIALRSGELHFGSSSFPLSSKTTFAKGHSLSQPLKHFYTLHELYFFWKNKTNSAYKRLAYKEGIEAVAEEDRIVLIDFFSGKNPRPPHIQEYVCPSGDGEGSSIAKRIKIAPLESAAVASVAPGFRNASPKTSGWKTTFSQSTLSFPSGDNRPDAVGFKSSFSYEVKKKPSIAGFATAFDSQPSERSSIFGDLSD</sequence>
<name>A0A7T8JWY5_CALRO</name>
<dbReference type="Proteomes" id="UP000595437">
    <property type="component" value="Chromosome 16"/>
</dbReference>
<feature type="region of interest" description="Disordered" evidence="1">
    <location>
        <begin position="551"/>
        <end position="571"/>
    </location>
</feature>
<organism evidence="2 3">
    <name type="scientific">Caligus rogercresseyi</name>
    <name type="common">Sea louse</name>
    <dbReference type="NCBI Taxonomy" id="217165"/>
    <lineage>
        <taxon>Eukaryota</taxon>
        <taxon>Metazoa</taxon>
        <taxon>Ecdysozoa</taxon>
        <taxon>Arthropoda</taxon>
        <taxon>Crustacea</taxon>
        <taxon>Multicrustacea</taxon>
        <taxon>Hexanauplia</taxon>
        <taxon>Copepoda</taxon>
        <taxon>Siphonostomatoida</taxon>
        <taxon>Caligidae</taxon>
        <taxon>Caligus</taxon>
    </lineage>
</organism>
<keyword evidence="3" id="KW-1185">Reference proteome</keyword>
<evidence type="ECO:0000313" key="2">
    <source>
        <dbReference type="EMBL" id="QQP36925.1"/>
    </source>
</evidence>
<accession>A0A7T8JWY5</accession>
<reference evidence="3" key="1">
    <citation type="submission" date="2021-01" db="EMBL/GenBank/DDBJ databases">
        <title>Caligus Genome Assembly.</title>
        <authorList>
            <person name="Gallardo-Escarate C."/>
        </authorList>
    </citation>
    <scope>NUCLEOTIDE SEQUENCE [LARGE SCALE GENOMIC DNA]</scope>
</reference>
<dbReference type="OrthoDB" id="2186602at2759"/>
<feature type="region of interest" description="Disordered" evidence="1">
    <location>
        <begin position="413"/>
        <end position="444"/>
    </location>
</feature>
<dbReference type="AlphaFoldDB" id="A0A7T8JWY5"/>
<protein>
    <submittedName>
        <fullName evidence="2">Parafibrominlike</fullName>
    </submittedName>
</protein>